<proteinExistence type="predicted"/>
<reference evidence="1 2" key="1">
    <citation type="submission" date="2013-12" db="EMBL/GenBank/DDBJ databases">
        <title>Ecological redundancy of diverse viral populations within a natural community.</title>
        <authorList>
            <person name="Gregory A.C."/>
            <person name="LaButti K."/>
            <person name="Copeland A."/>
            <person name="Woyke T."/>
            <person name="Sullivan M.B."/>
        </authorList>
    </citation>
    <scope>NUCLEOTIDE SEQUENCE [LARGE SCALE GENOMIC DNA]</scope>
    <source>
        <strain evidence="1">Syn7803C7</strain>
    </source>
</reference>
<evidence type="ECO:0000313" key="1">
    <source>
        <dbReference type="EMBL" id="AIX20015.1"/>
    </source>
</evidence>
<accession>A0A0E3F3X3</accession>
<sequence>MTLINEHNLGAWKALNPQDKRLQALTLSELLENADPTSVDFSSITFKGRTDGLLGDGLDCAESIGFVVFDCVCLFLGAATLRASATAEVAEDMAKAAEPVVNQLTQYIRTISDSASSTYDVAYAVFKVISTIYSGGALGAVCGVFFTSLTWYNAILYGMTAVGTIMAALATDGAAEIGIIVVEIATAGFLISDSVACSKACNY</sequence>
<dbReference type="KEGG" id="vg:24171980"/>
<evidence type="ECO:0000313" key="2">
    <source>
        <dbReference type="Proteomes" id="UP000185323"/>
    </source>
</evidence>
<organism evidence="1 2">
    <name type="scientific">Synechococcus phage ACG-2014f_Syn7803C7</name>
    <dbReference type="NCBI Taxonomy" id="2790345"/>
    <lineage>
        <taxon>Viruses</taxon>
        <taxon>Duplodnaviria</taxon>
        <taxon>Heunggongvirae</taxon>
        <taxon>Uroviricota</taxon>
        <taxon>Caudoviricetes</taxon>
        <taxon>Pantevenvirales</taxon>
        <taxon>Kyanoviridae</taxon>
        <taxon>Atlauavirus</taxon>
        <taxon>Atlauavirus acg2014f</taxon>
    </lineage>
</organism>
<dbReference type="Proteomes" id="UP000185323">
    <property type="component" value="Segment"/>
</dbReference>
<protein>
    <submittedName>
        <fullName evidence="1">Uncharacterized protein</fullName>
    </submittedName>
</protein>
<dbReference type="EMBL" id="KJ019052">
    <property type="protein sequence ID" value="AIX20015.1"/>
    <property type="molecule type" value="Genomic_DNA"/>
</dbReference>
<keyword evidence="2" id="KW-1185">Reference proteome</keyword>
<gene>
    <name evidence="1" type="ORF">Syn7803C7_124</name>
</gene>
<name>A0A0E3F3X3_9CAUD</name>